<comment type="catalytic activity">
    <reaction evidence="5">
        <text>acetaldehyde + NAD(+) + CoA = acetyl-CoA + NADH + H(+)</text>
        <dbReference type="Rhea" id="RHEA:23288"/>
        <dbReference type="ChEBI" id="CHEBI:15343"/>
        <dbReference type="ChEBI" id="CHEBI:15378"/>
        <dbReference type="ChEBI" id="CHEBI:57287"/>
        <dbReference type="ChEBI" id="CHEBI:57288"/>
        <dbReference type="ChEBI" id="CHEBI:57540"/>
        <dbReference type="ChEBI" id="CHEBI:57945"/>
        <dbReference type="EC" id="1.2.1.10"/>
    </reaction>
</comment>
<dbReference type="EMBL" id="QFZK01000010">
    <property type="protein sequence ID" value="RFO96016.1"/>
    <property type="molecule type" value="Genomic_DNA"/>
</dbReference>
<dbReference type="InterPro" id="IPR000534">
    <property type="entry name" value="Semialdehyde_DH_NAD-bd"/>
</dbReference>
<dbReference type="Gene3D" id="3.40.50.720">
    <property type="entry name" value="NAD(P)-binding Rossmann-like Domain"/>
    <property type="match status" value="1"/>
</dbReference>
<dbReference type="OrthoDB" id="9786743at2"/>
<dbReference type="RefSeq" id="WP_117178608.1">
    <property type="nucleotide sequence ID" value="NZ_QFZK01000010.1"/>
</dbReference>
<feature type="domain" description="Semialdehyde dehydrogenase NAD-binding" evidence="6">
    <location>
        <begin position="7"/>
        <end position="122"/>
    </location>
</feature>
<dbReference type="Pfam" id="PF01118">
    <property type="entry name" value="Semialdhyde_dh"/>
    <property type="match status" value="1"/>
</dbReference>
<dbReference type="InterPro" id="IPR036291">
    <property type="entry name" value="NAD(P)-bd_dom_sf"/>
</dbReference>
<evidence type="ECO:0000256" key="2">
    <source>
        <dbReference type="ARBA" id="ARBA00022797"/>
    </source>
</evidence>
<keyword evidence="8" id="KW-1185">Reference proteome</keyword>
<sequence>MTHKKIKCALIGSGNIGTDLIYKLQRSPVLEPVWMVGIDPGSEGLERARAMGLKTTAEGVDGLLPHVLADGIQIAFDATSAYVHAENSRKLNALGVLMIDLTPAAIGPLCVPPVNLREHAGEMNVNMISCAGQATIPIVHAVSRIQGVGYAEIVASLASKSIGPGTRANLDEFTYTTSNAIEKVGGARKGKALCIINPAEPPMMMRNTIQCLCDEEPDQERITASIHAMIAEVQKYVPGYTLVNGPLFDGKRVAVYMQVAGLGDYLPTYAGNLDIMTAAASRTAEMFAQEILDGHITLKPVATVAAMADIAA</sequence>
<dbReference type="Proteomes" id="UP000260665">
    <property type="component" value="Unassembled WGS sequence"/>
</dbReference>
<dbReference type="GO" id="GO:0008774">
    <property type="term" value="F:acetaldehyde dehydrogenase (acetylating) activity"/>
    <property type="evidence" value="ECO:0007669"/>
    <property type="project" value="UniProtKB-UniRule"/>
</dbReference>
<dbReference type="InterPro" id="IPR015426">
    <property type="entry name" value="Acetylaldehyde_DH_C"/>
</dbReference>
<dbReference type="NCBIfam" id="NF006157">
    <property type="entry name" value="PRK08300.1"/>
    <property type="match status" value="1"/>
</dbReference>
<feature type="active site" description="Acyl-thioester intermediate" evidence="5">
    <location>
        <position position="130"/>
    </location>
</feature>
<keyword evidence="3 5" id="KW-0560">Oxidoreductase</keyword>
<dbReference type="NCBIfam" id="TIGR03215">
    <property type="entry name" value="ac_ald_DH_ac"/>
    <property type="match status" value="1"/>
</dbReference>
<comment type="similarity">
    <text evidence="1 5">Belongs to the acetaldehyde dehydrogenase family.</text>
</comment>
<dbReference type="InterPro" id="IPR003361">
    <property type="entry name" value="Acetaldehyde_dehydrogenase"/>
</dbReference>
<dbReference type="Pfam" id="PF09290">
    <property type="entry name" value="AcetDehyd-dimer"/>
    <property type="match status" value="1"/>
</dbReference>
<evidence type="ECO:0000256" key="3">
    <source>
        <dbReference type="ARBA" id="ARBA00023002"/>
    </source>
</evidence>
<keyword evidence="4 5" id="KW-0520">NAD</keyword>
<dbReference type="PIRSF" id="PIRSF015689">
    <property type="entry name" value="Actaldh_dh_actl"/>
    <property type="match status" value="1"/>
</dbReference>
<feature type="binding site" evidence="5">
    <location>
        <position position="272"/>
    </location>
    <ligand>
        <name>NAD(+)</name>
        <dbReference type="ChEBI" id="CHEBI:57540"/>
    </ligand>
</feature>
<evidence type="ECO:0000256" key="4">
    <source>
        <dbReference type="ARBA" id="ARBA00023027"/>
    </source>
</evidence>
<evidence type="ECO:0000256" key="1">
    <source>
        <dbReference type="ARBA" id="ARBA00009244"/>
    </source>
</evidence>
<protein>
    <recommendedName>
        <fullName evidence="5">Acetaldehyde dehydrogenase</fullName>
        <ecNumber evidence="5">1.2.1.10</ecNumber>
    </recommendedName>
    <alternativeName>
        <fullName evidence="5">Acetaldehyde dehydrogenase [acetylating]</fullName>
    </alternativeName>
</protein>
<evidence type="ECO:0000313" key="7">
    <source>
        <dbReference type="EMBL" id="RFO96016.1"/>
    </source>
</evidence>
<dbReference type="SUPFAM" id="SSF51735">
    <property type="entry name" value="NAD(P)-binding Rossmann-fold domains"/>
    <property type="match status" value="1"/>
</dbReference>
<name>A0A3E1R9H0_9BURK</name>
<dbReference type="Gene3D" id="3.30.360.10">
    <property type="entry name" value="Dihydrodipicolinate Reductase, domain 2"/>
    <property type="match status" value="1"/>
</dbReference>
<dbReference type="CDD" id="cd23933">
    <property type="entry name" value="ALDH_C"/>
    <property type="match status" value="1"/>
</dbReference>
<evidence type="ECO:0000256" key="5">
    <source>
        <dbReference type="HAMAP-Rule" id="MF_01657"/>
    </source>
</evidence>
<organism evidence="7 8">
    <name type="scientific">Rhodoferax lacus</name>
    <dbReference type="NCBI Taxonomy" id="2184758"/>
    <lineage>
        <taxon>Bacteria</taxon>
        <taxon>Pseudomonadati</taxon>
        <taxon>Pseudomonadota</taxon>
        <taxon>Betaproteobacteria</taxon>
        <taxon>Burkholderiales</taxon>
        <taxon>Comamonadaceae</taxon>
        <taxon>Rhodoferax</taxon>
    </lineage>
</organism>
<dbReference type="GO" id="GO:0051287">
    <property type="term" value="F:NAD binding"/>
    <property type="evidence" value="ECO:0007669"/>
    <property type="project" value="UniProtKB-UniRule"/>
</dbReference>
<dbReference type="HAMAP" id="MF_01657">
    <property type="entry name" value="Ac_ald_DH_ac"/>
    <property type="match status" value="1"/>
</dbReference>
<reference evidence="7 8" key="1">
    <citation type="submission" date="2018-05" db="EMBL/GenBank/DDBJ databases">
        <title>Rhodoferax soyangensis sp.nov., isolated from an oligotrophic freshwater lake.</title>
        <authorList>
            <person name="Park M."/>
        </authorList>
    </citation>
    <scope>NUCLEOTIDE SEQUENCE [LARGE SCALE GENOMIC DNA]</scope>
    <source>
        <strain evidence="7 8">IMCC26218</strain>
    </source>
</reference>
<gene>
    <name evidence="7" type="ORF">DIC66_14945</name>
</gene>
<dbReference type="SMART" id="SM00859">
    <property type="entry name" value="Semialdhyde_dh"/>
    <property type="match status" value="1"/>
</dbReference>
<proteinExistence type="inferred from homology"/>
<evidence type="ECO:0000313" key="8">
    <source>
        <dbReference type="Proteomes" id="UP000260665"/>
    </source>
</evidence>
<dbReference type="EC" id="1.2.1.10" evidence="5"/>
<evidence type="ECO:0000259" key="6">
    <source>
        <dbReference type="SMART" id="SM00859"/>
    </source>
</evidence>
<dbReference type="AlphaFoldDB" id="A0A3E1R9H0"/>
<comment type="caution">
    <text evidence="7">The sequence shown here is derived from an EMBL/GenBank/DDBJ whole genome shotgun (WGS) entry which is preliminary data.</text>
</comment>
<dbReference type="SUPFAM" id="SSF55347">
    <property type="entry name" value="Glyceraldehyde-3-phosphate dehydrogenase-like, C-terminal domain"/>
    <property type="match status" value="1"/>
</dbReference>
<accession>A0A3E1R9H0</accession>
<keyword evidence="2 5" id="KW-0058">Aromatic hydrocarbons catabolism</keyword>
<feature type="binding site" evidence="5">
    <location>
        <begin position="13"/>
        <end position="16"/>
    </location>
    <ligand>
        <name>NAD(+)</name>
        <dbReference type="ChEBI" id="CHEBI:57540"/>
    </ligand>
</feature>
<feature type="binding site" evidence="5">
    <location>
        <begin position="161"/>
        <end position="169"/>
    </location>
    <ligand>
        <name>NAD(+)</name>
        <dbReference type="ChEBI" id="CHEBI:57540"/>
    </ligand>
</feature>